<proteinExistence type="predicted"/>
<dbReference type="EMBL" id="CAUYUJ010009448">
    <property type="protein sequence ID" value="CAK0826830.1"/>
    <property type="molecule type" value="Genomic_DNA"/>
</dbReference>
<evidence type="ECO:0000313" key="3">
    <source>
        <dbReference type="Proteomes" id="UP001189429"/>
    </source>
</evidence>
<evidence type="ECO:0000256" key="1">
    <source>
        <dbReference type="SAM" id="MobiDB-lite"/>
    </source>
</evidence>
<dbReference type="PANTHER" id="PTHR15818:SF2">
    <property type="entry name" value="G-PATCH DOMAIN AND KOW MOTIFS-CONTAINING PROTEIN"/>
    <property type="match status" value="1"/>
</dbReference>
<dbReference type="InterPro" id="IPR045166">
    <property type="entry name" value="Spp2-like"/>
</dbReference>
<comment type="caution">
    <text evidence="2">The sequence shown here is derived from an EMBL/GenBank/DDBJ whole genome shotgun (WGS) entry which is preliminary data.</text>
</comment>
<dbReference type="PANTHER" id="PTHR15818">
    <property type="entry name" value="G PATCH AND KOW-CONTAINING"/>
    <property type="match status" value="1"/>
</dbReference>
<dbReference type="Proteomes" id="UP001189429">
    <property type="component" value="Unassembled WGS sequence"/>
</dbReference>
<feature type="compositionally biased region" description="Basic and acidic residues" evidence="1">
    <location>
        <begin position="7"/>
        <end position="24"/>
    </location>
</feature>
<name>A0ABN9S4W9_9DINO</name>
<dbReference type="Gene3D" id="2.30.30.140">
    <property type="match status" value="1"/>
</dbReference>
<feature type="region of interest" description="Disordered" evidence="1">
    <location>
        <begin position="1"/>
        <end position="98"/>
    </location>
</feature>
<keyword evidence="3" id="KW-1185">Reference proteome</keyword>
<gene>
    <name evidence="2" type="ORF">PCOR1329_LOCUS26531</name>
</gene>
<dbReference type="Pfam" id="PF25088">
    <property type="entry name" value="GPKOW_C"/>
    <property type="match status" value="1"/>
</dbReference>
<organism evidence="2 3">
    <name type="scientific">Prorocentrum cordatum</name>
    <dbReference type="NCBI Taxonomy" id="2364126"/>
    <lineage>
        <taxon>Eukaryota</taxon>
        <taxon>Sar</taxon>
        <taxon>Alveolata</taxon>
        <taxon>Dinophyceae</taxon>
        <taxon>Prorocentrales</taxon>
        <taxon>Prorocentraceae</taxon>
        <taxon>Prorocentrum</taxon>
    </lineage>
</organism>
<accession>A0ABN9S4W9</accession>
<evidence type="ECO:0000313" key="2">
    <source>
        <dbReference type="EMBL" id="CAK0826830.1"/>
    </source>
</evidence>
<reference evidence="2" key="1">
    <citation type="submission" date="2023-10" db="EMBL/GenBank/DDBJ databases">
        <authorList>
            <person name="Chen Y."/>
            <person name="Shah S."/>
            <person name="Dougan E. K."/>
            <person name="Thang M."/>
            <person name="Chan C."/>
        </authorList>
    </citation>
    <scope>NUCLEOTIDE SEQUENCE [LARGE SCALE GENOMIC DNA]</scope>
</reference>
<protein>
    <submittedName>
        <fullName evidence="2">Uncharacterized protein</fullName>
    </submittedName>
</protein>
<sequence length="223" mass="24302">MSRKRERSRDRPDALADEPRESKRGSAFRARQKAREEFLRAGSRGFPDASLEFGRGAPARQKAQRTGPGGSEEGLSPRRAERAAGGGPVRLGSTEKPFQASSATVAEVPWLSSGLRIRIVDEAGPFKEHYLKKGLVRRVDADSMTAHVDVDGGPTVKAVPQRVLETVVSKGCAQVEIVRGPHRGNVVTLIERDAKRNLAIVMQGANDTSRLEVALDDVCEFKH</sequence>